<keyword evidence="3" id="KW-1185">Reference proteome</keyword>
<organism evidence="2 3">
    <name type="scientific">Brassica napus</name>
    <name type="common">Rape</name>
    <dbReference type="NCBI Taxonomy" id="3708"/>
    <lineage>
        <taxon>Eukaryota</taxon>
        <taxon>Viridiplantae</taxon>
        <taxon>Streptophyta</taxon>
        <taxon>Embryophyta</taxon>
        <taxon>Tracheophyta</taxon>
        <taxon>Spermatophyta</taxon>
        <taxon>Magnoliopsida</taxon>
        <taxon>eudicotyledons</taxon>
        <taxon>Gunneridae</taxon>
        <taxon>Pentapetalae</taxon>
        <taxon>rosids</taxon>
        <taxon>malvids</taxon>
        <taxon>Brassicales</taxon>
        <taxon>Brassicaceae</taxon>
        <taxon>Brassiceae</taxon>
        <taxon>Brassica</taxon>
    </lineage>
</organism>
<dbReference type="EMBL" id="JAGKQM010000017">
    <property type="protein sequence ID" value="KAH0868700.1"/>
    <property type="molecule type" value="Genomic_DNA"/>
</dbReference>
<reference evidence="2 3" key="1">
    <citation type="submission" date="2021-05" db="EMBL/GenBank/DDBJ databases">
        <title>Genome Assembly of Synthetic Allotetraploid Brassica napus Reveals Homoeologous Exchanges between Subgenomes.</title>
        <authorList>
            <person name="Davis J.T."/>
        </authorList>
    </citation>
    <scope>NUCLEOTIDE SEQUENCE [LARGE SCALE GENOMIC DNA]</scope>
    <source>
        <strain evidence="3">cv. Da-Ae</strain>
        <tissue evidence="2">Seedling</tissue>
    </source>
</reference>
<proteinExistence type="predicted"/>
<gene>
    <name evidence="2" type="ORF">HID58_075722</name>
</gene>
<protein>
    <submittedName>
        <fullName evidence="2">Uncharacterized protein</fullName>
    </submittedName>
</protein>
<name>A0ABQ7YKF2_BRANA</name>
<sequence>MMMFRKIQLSQKKPRRKRIRRWTPMIIVAQPPEKKRANRKETVSKNSLPVRRKKAVATNSVNRRTVPENKDIKSPKKPESTSEEVKISEAAAKNGKQRKHGCCCWCRRRNPSL</sequence>
<feature type="region of interest" description="Disordered" evidence="1">
    <location>
        <begin position="1"/>
        <end position="20"/>
    </location>
</feature>
<accession>A0ABQ7YKF2</accession>
<comment type="caution">
    <text evidence="2">The sequence shown here is derived from an EMBL/GenBank/DDBJ whole genome shotgun (WGS) entry which is preliminary data.</text>
</comment>
<evidence type="ECO:0000256" key="1">
    <source>
        <dbReference type="SAM" id="MobiDB-lite"/>
    </source>
</evidence>
<feature type="region of interest" description="Disordered" evidence="1">
    <location>
        <begin position="31"/>
        <end position="100"/>
    </location>
</feature>
<feature type="compositionally biased region" description="Basic and acidic residues" evidence="1">
    <location>
        <begin position="32"/>
        <end position="43"/>
    </location>
</feature>
<evidence type="ECO:0000313" key="3">
    <source>
        <dbReference type="Proteomes" id="UP000824890"/>
    </source>
</evidence>
<evidence type="ECO:0000313" key="2">
    <source>
        <dbReference type="EMBL" id="KAH0868700.1"/>
    </source>
</evidence>
<feature type="non-terminal residue" evidence="2">
    <location>
        <position position="113"/>
    </location>
</feature>
<dbReference type="Proteomes" id="UP000824890">
    <property type="component" value="Unassembled WGS sequence"/>
</dbReference>
<feature type="compositionally biased region" description="Basic and acidic residues" evidence="1">
    <location>
        <begin position="65"/>
        <end position="87"/>
    </location>
</feature>